<reference evidence="1 2" key="1">
    <citation type="submission" date="2024-10" db="EMBL/GenBank/DDBJ databases">
        <authorList>
            <person name="Kim D."/>
        </authorList>
    </citation>
    <scope>NUCLEOTIDE SEQUENCE [LARGE SCALE GENOMIC DNA]</scope>
    <source>
        <strain evidence="1">BH-2024</strain>
    </source>
</reference>
<dbReference type="Gene3D" id="3.60.21.10">
    <property type="match status" value="1"/>
</dbReference>
<organism evidence="1 2">
    <name type="scientific">Heterodera trifolii</name>
    <dbReference type="NCBI Taxonomy" id="157864"/>
    <lineage>
        <taxon>Eukaryota</taxon>
        <taxon>Metazoa</taxon>
        <taxon>Ecdysozoa</taxon>
        <taxon>Nematoda</taxon>
        <taxon>Chromadorea</taxon>
        <taxon>Rhabditida</taxon>
        <taxon>Tylenchina</taxon>
        <taxon>Tylenchomorpha</taxon>
        <taxon>Tylenchoidea</taxon>
        <taxon>Heteroderidae</taxon>
        <taxon>Heteroderinae</taxon>
        <taxon>Heterodera</taxon>
    </lineage>
</organism>
<keyword evidence="2" id="KW-1185">Reference proteome</keyword>
<dbReference type="EMBL" id="JBICBT010001381">
    <property type="protein sequence ID" value="KAL3070417.1"/>
    <property type="molecule type" value="Genomic_DNA"/>
</dbReference>
<gene>
    <name evidence="1" type="ORF">niasHT_032207</name>
</gene>
<accession>A0ABD2HRZ4</accession>
<dbReference type="AlphaFoldDB" id="A0ABD2HRZ4"/>
<comment type="caution">
    <text evidence="1">The sequence shown here is derived from an EMBL/GenBank/DDBJ whole genome shotgun (WGS) entry which is preliminary data.</text>
</comment>
<dbReference type="SUPFAM" id="SSF56300">
    <property type="entry name" value="Metallo-dependent phosphatases"/>
    <property type="match status" value="1"/>
</dbReference>
<evidence type="ECO:0000313" key="1">
    <source>
        <dbReference type="EMBL" id="KAL3070417.1"/>
    </source>
</evidence>
<name>A0ABD2HRZ4_9BILA</name>
<proteinExistence type="predicted"/>
<dbReference type="Proteomes" id="UP001620626">
    <property type="component" value="Unassembled WGS sequence"/>
</dbReference>
<dbReference type="InterPro" id="IPR029052">
    <property type="entry name" value="Metallo-depent_PP-like"/>
</dbReference>
<evidence type="ECO:0000313" key="2">
    <source>
        <dbReference type="Proteomes" id="UP001620626"/>
    </source>
</evidence>
<protein>
    <submittedName>
        <fullName evidence="1">Uncharacterized protein</fullName>
    </submittedName>
</protein>
<sequence length="228" mass="25405">MLFKTFKIEKIVTKSNTYDENDAIGDSLPRAAIPTELDVAAGGIGKRISDIDRQIEVLMRCECLTEQEVKVLCSKAREIFLPQEGKVQRVDAPVTICGYPWPIPRPKRTLSSGWSRAGHKFPFPWRLCGPRLQLRGDISVAVGTQNSLPGQAIGKWRAFQKYDFTTNASESMGQQLSASPRLSMAPFSVFTAVFPPYIETIDQINQNNRQKAGGPSRRCTVVDMLCLI</sequence>